<keyword evidence="3" id="KW-1185">Reference proteome</keyword>
<feature type="compositionally biased region" description="Low complexity" evidence="1">
    <location>
        <begin position="81"/>
        <end position="91"/>
    </location>
</feature>
<dbReference type="AlphaFoldDB" id="Q2GPA9"/>
<dbReference type="HOGENOM" id="CLU_1120054_0_0_1"/>
<accession>Q2GPA9</accession>
<reference evidence="3" key="1">
    <citation type="journal article" date="2015" name="Genome Announc.">
        <title>Draft genome sequence of the cellulolytic fungus Chaetomium globosum.</title>
        <authorList>
            <person name="Cuomo C.A."/>
            <person name="Untereiner W.A."/>
            <person name="Ma L.-J."/>
            <person name="Grabherr M."/>
            <person name="Birren B.W."/>
        </authorList>
    </citation>
    <scope>NUCLEOTIDE SEQUENCE [LARGE SCALE GENOMIC DNA]</scope>
    <source>
        <strain evidence="3">ATCC 6205 / CBS 148.51 / DSM 1962 / NBRC 6347 / NRRL 1970</strain>
    </source>
</reference>
<sequence>MPTTPNASSSNPSSSTMYGFPNPGSAAGRSQFSQAFATPGSPASSSNVDGNNFTRQMRDRQARGKDPYQSGEGSDGGRESGSGTTLRLGSGRVEKEDFSRVERRKKAITFLDDPELLMMHAQSTGEHIMFRPITLMWDLVSSVNIQATEESCVVGFGKTQLLRTEVPIIARLVRLSCEARDFFYTALHKARLQRACPEETIDSTGGKLSPSPQRLSGPYYRLTFFSISSPSLALPWCFGYSVPGYYCT</sequence>
<feature type="compositionally biased region" description="Polar residues" evidence="1">
    <location>
        <begin position="28"/>
        <end position="55"/>
    </location>
</feature>
<dbReference type="InParanoid" id="Q2GPA9"/>
<dbReference type="eggNOG" id="ENOG502R9YH">
    <property type="taxonomic scope" value="Eukaryota"/>
</dbReference>
<feature type="region of interest" description="Disordered" evidence="1">
    <location>
        <begin position="1"/>
        <end position="97"/>
    </location>
</feature>
<evidence type="ECO:0000313" key="2">
    <source>
        <dbReference type="EMBL" id="EAQ83791.1"/>
    </source>
</evidence>
<feature type="compositionally biased region" description="Basic and acidic residues" evidence="1">
    <location>
        <begin position="56"/>
        <end position="66"/>
    </location>
</feature>
<proteinExistence type="predicted"/>
<dbReference type="EMBL" id="CH408035">
    <property type="protein sequence ID" value="EAQ83791.1"/>
    <property type="molecule type" value="Genomic_DNA"/>
</dbReference>
<protein>
    <submittedName>
        <fullName evidence="2">Uncharacterized protein</fullName>
    </submittedName>
</protein>
<dbReference type="VEuPathDB" id="FungiDB:CHGG_10195"/>
<evidence type="ECO:0000256" key="1">
    <source>
        <dbReference type="SAM" id="MobiDB-lite"/>
    </source>
</evidence>
<dbReference type="RefSeq" id="XP_001228122.1">
    <property type="nucleotide sequence ID" value="XM_001228121.1"/>
</dbReference>
<organism evidence="2 3">
    <name type="scientific">Chaetomium globosum (strain ATCC 6205 / CBS 148.51 / DSM 1962 / NBRC 6347 / NRRL 1970)</name>
    <name type="common">Soil fungus</name>
    <dbReference type="NCBI Taxonomy" id="306901"/>
    <lineage>
        <taxon>Eukaryota</taxon>
        <taxon>Fungi</taxon>
        <taxon>Dikarya</taxon>
        <taxon>Ascomycota</taxon>
        <taxon>Pezizomycotina</taxon>
        <taxon>Sordariomycetes</taxon>
        <taxon>Sordariomycetidae</taxon>
        <taxon>Sordariales</taxon>
        <taxon>Chaetomiaceae</taxon>
        <taxon>Chaetomium</taxon>
    </lineage>
</organism>
<feature type="compositionally biased region" description="Low complexity" evidence="1">
    <location>
        <begin position="1"/>
        <end position="16"/>
    </location>
</feature>
<dbReference type="Proteomes" id="UP000001056">
    <property type="component" value="Unassembled WGS sequence"/>
</dbReference>
<name>Q2GPA9_CHAGB</name>
<dbReference type="OrthoDB" id="5372011at2759"/>
<evidence type="ECO:0000313" key="3">
    <source>
        <dbReference type="Proteomes" id="UP000001056"/>
    </source>
</evidence>
<dbReference type="GeneID" id="4396365"/>
<gene>
    <name evidence="2" type="ORF">CHGG_10195</name>
</gene>